<dbReference type="NCBIfam" id="TIGR00353">
    <property type="entry name" value="nrfE"/>
    <property type="match status" value="1"/>
</dbReference>
<keyword evidence="5 10" id="KW-0812">Transmembrane</keyword>
<comment type="similarity">
    <text evidence="2">Belongs to the CcmF/CycK/Ccl1/NrfE/CcsA family.</text>
</comment>
<sequence length="663" mass="69333">MIPEIGHFALALAFAAALAQGPALYAAARADDERLAAFGRRCAYLALGAVGLAFASLAAAYVASDFSVLNVYENSHSQKPLIYKFTGTWGNHEGSMLLWALILALYGGALARQARAIPADLHRLALGTQGLIAAAFLAFMLFTSNPFERLLPAPPDGADLNPLLQDIGLALHPPFLYLGYVGFSVPFSFAVAALIRGRADSVWARLVRPWALAAWSFLTVGIALGSWWAYYELGWGGWWAWDPVENASFMPWLAGTALIHSIRVVERRDALKGWATLLAIAAFSLSLIGTFLVRSGVLTSIHAFAVDPERGVFILAILFAAVGGSLTVYALRAGSLAPTGAFAPASRETALIANNVLLAAACATVFIGTFYPLFVDVATGERISVGPPYFNMVFTPIAALAMALAAAGALMAWKRADLRALARRLAPAGAAALVAALIVAVVAEREKAAGAGWVALCVWLAGGALADLAGRVKLFGAAPGAAARRLAGLPRAAVGAALAHFGLAVFALGAAGVGLWRTEEVRLMKEGDAAHVAGYAVMLASVENTTGPNYLAERARFEARKGARETTLISERRYYPVRGMQTTEAGIRSQGGGDLYVSLGENATGEGWAVRLYFNPFVGCLWWGAGLAALGGALALSDRGRAPARAARGAAASPRAAAAEAPA</sequence>
<dbReference type="GO" id="GO:0020037">
    <property type="term" value="F:heme binding"/>
    <property type="evidence" value="ECO:0007669"/>
    <property type="project" value="InterPro"/>
</dbReference>
<feature type="transmembrane region" description="Helical" evidence="10">
    <location>
        <begin position="124"/>
        <end position="142"/>
    </location>
</feature>
<evidence type="ECO:0000259" key="11">
    <source>
        <dbReference type="Pfam" id="PF01578"/>
    </source>
</evidence>
<evidence type="ECO:0000256" key="5">
    <source>
        <dbReference type="ARBA" id="ARBA00022692"/>
    </source>
</evidence>
<evidence type="ECO:0000256" key="9">
    <source>
        <dbReference type="ARBA" id="ARBA00037230"/>
    </source>
</evidence>
<dbReference type="Pfam" id="PF01578">
    <property type="entry name" value="Cytochrom_C_asm"/>
    <property type="match status" value="1"/>
</dbReference>
<dbReference type="InterPro" id="IPR003567">
    <property type="entry name" value="Cyt_c_biogenesis"/>
</dbReference>
<dbReference type="InterPro" id="IPR032523">
    <property type="entry name" value="CcmF_C"/>
</dbReference>
<feature type="domain" description="Cytochrome c-type biogenesis protein CcmF C-terminal" evidence="12">
    <location>
        <begin position="315"/>
        <end position="639"/>
    </location>
</feature>
<evidence type="ECO:0000256" key="6">
    <source>
        <dbReference type="ARBA" id="ARBA00022748"/>
    </source>
</evidence>
<gene>
    <name evidence="13" type="ORF">SAMN06297382_1785</name>
</gene>
<keyword evidence="3" id="KW-1003">Cell membrane</keyword>
<dbReference type="InterPro" id="IPR002541">
    <property type="entry name" value="Cyt_c_assembly"/>
</dbReference>
<feature type="transmembrane region" description="Helical" evidence="10">
    <location>
        <begin position="96"/>
        <end position="112"/>
    </location>
</feature>
<feature type="domain" description="Cytochrome c assembly protein" evidence="11">
    <location>
        <begin position="89"/>
        <end position="295"/>
    </location>
</feature>
<accession>A0A239PU15</accession>
<keyword evidence="7 10" id="KW-1133">Transmembrane helix</keyword>
<keyword evidence="6" id="KW-0201">Cytochrome c-type biogenesis</keyword>
<dbReference type="GO" id="GO:0005886">
    <property type="term" value="C:plasma membrane"/>
    <property type="evidence" value="ECO:0007669"/>
    <property type="project" value="UniProtKB-SubCell"/>
</dbReference>
<dbReference type="RefSeq" id="WP_089412250.1">
    <property type="nucleotide sequence ID" value="NZ_FZQA01000003.1"/>
</dbReference>
<dbReference type="Pfam" id="PF16327">
    <property type="entry name" value="CcmF_C"/>
    <property type="match status" value="1"/>
</dbReference>
<keyword evidence="4" id="KW-0997">Cell inner membrane</keyword>
<dbReference type="PANTHER" id="PTHR43653:SF1">
    <property type="entry name" value="CYTOCHROME C-TYPE BIOGENESIS PROTEIN CCMF"/>
    <property type="match status" value="1"/>
</dbReference>
<feature type="transmembrane region" description="Helical" evidence="10">
    <location>
        <begin position="207"/>
        <end position="229"/>
    </location>
</feature>
<dbReference type="PRINTS" id="PR01411">
    <property type="entry name" value="CCMFBIOGNSIS"/>
</dbReference>
<feature type="transmembrane region" description="Helical" evidence="10">
    <location>
        <begin position="311"/>
        <end position="331"/>
    </location>
</feature>
<dbReference type="EMBL" id="FZQA01000003">
    <property type="protein sequence ID" value="SNT73386.1"/>
    <property type="molecule type" value="Genomic_DNA"/>
</dbReference>
<reference evidence="13 14" key="1">
    <citation type="submission" date="2017-07" db="EMBL/GenBank/DDBJ databases">
        <authorList>
            <person name="Sun Z.S."/>
            <person name="Albrecht U."/>
            <person name="Echele G."/>
            <person name="Lee C.C."/>
        </authorList>
    </citation>
    <scope>NUCLEOTIDE SEQUENCE [LARGE SCALE GENOMIC DNA]</scope>
    <source>
        <strain evidence="13 14">CGMCC 1.12710</strain>
    </source>
</reference>
<dbReference type="GO" id="GO:0017004">
    <property type="term" value="P:cytochrome complex assembly"/>
    <property type="evidence" value="ECO:0007669"/>
    <property type="project" value="UniProtKB-KW"/>
</dbReference>
<keyword evidence="14" id="KW-1185">Reference proteome</keyword>
<feature type="transmembrane region" description="Helical" evidence="10">
    <location>
        <begin position="491"/>
        <end position="516"/>
    </location>
</feature>
<evidence type="ECO:0000256" key="3">
    <source>
        <dbReference type="ARBA" id="ARBA00022475"/>
    </source>
</evidence>
<feature type="transmembrane region" description="Helical" evidence="10">
    <location>
        <begin position="175"/>
        <end position="195"/>
    </location>
</feature>
<evidence type="ECO:0000313" key="13">
    <source>
        <dbReference type="EMBL" id="SNT73386.1"/>
    </source>
</evidence>
<dbReference type="Proteomes" id="UP000198346">
    <property type="component" value="Unassembled WGS sequence"/>
</dbReference>
<organism evidence="13 14">
    <name type="scientific">Amphiplicatus metriothermophilus</name>
    <dbReference type="NCBI Taxonomy" id="1519374"/>
    <lineage>
        <taxon>Bacteria</taxon>
        <taxon>Pseudomonadati</taxon>
        <taxon>Pseudomonadota</taxon>
        <taxon>Alphaproteobacteria</taxon>
        <taxon>Parvularculales</taxon>
        <taxon>Parvularculaceae</taxon>
        <taxon>Amphiplicatus</taxon>
    </lineage>
</organism>
<evidence type="ECO:0000313" key="14">
    <source>
        <dbReference type="Proteomes" id="UP000198346"/>
    </source>
</evidence>
<evidence type="ECO:0000259" key="12">
    <source>
        <dbReference type="Pfam" id="PF16327"/>
    </source>
</evidence>
<dbReference type="PANTHER" id="PTHR43653">
    <property type="entry name" value="CYTOCHROME C ASSEMBLY PROTEIN-RELATED"/>
    <property type="match status" value="1"/>
</dbReference>
<comment type="function">
    <text evidence="9">Required for the biogenesis of c-type cytochromes. Possible subunit of a heme lyase.</text>
</comment>
<dbReference type="AlphaFoldDB" id="A0A239PU15"/>
<dbReference type="GO" id="GO:0015232">
    <property type="term" value="F:heme transmembrane transporter activity"/>
    <property type="evidence" value="ECO:0007669"/>
    <property type="project" value="InterPro"/>
</dbReference>
<evidence type="ECO:0000256" key="8">
    <source>
        <dbReference type="ARBA" id="ARBA00023136"/>
    </source>
</evidence>
<feature type="transmembrane region" description="Helical" evidence="10">
    <location>
        <begin position="42"/>
        <end position="63"/>
    </location>
</feature>
<comment type="subcellular location">
    <subcellularLocation>
        <location evidence="1">Cell inner membrane</location>
        <topology evidence="1">Multi-pass membrane protein</topology>
    </subcellularLocation>
</comment>
<evidence type="ECO:0000256" key="7">
    <source>
        <dbReference type="ARBA" id="ARBA00022989"/>
    </source>
</evidence>
<evidence type="ECO:0000256" key="1">
    <source>
        <dbReference type="ARBA" id="ARBA00004429"/>
    </source>
</evidence>
<keyword evidence="8 10" id="KW-0472">Membrane</keyword>
<evidence type="ECO:0000256" key="4">
    <source>
        <dbReference type="ARBA" id="ARBA00022519"/>
    </source>
</evidence>
<feature type="transmembrane region" description="Helical" evidence="10">
    <location>
        <begin position="425"/>
        <end position="443"/>
    </location>
</feature>
<dbReference type="PRINTS" id="PR01410">
    <property type="entry name" value="CCBIOGENESIS"/>
</dbReference>
<dbReference type="OrthoDB" id="9761451at2"/>
<feature type="transmembrane region" description="Helical" evidence="10">
    <location>
        <begin position="393"/>
        <end position="413"/>
    </location>
</feature>
<dbReference type="InterPro" id="IPR003568">
    <property type="entry name" value="Cyt_c_biogenesis_CcmF"/>
</dbReference>
<proteinExistence type="inferred from homology"/>
<evidence type="ECO:0000256" key="2">
    <source>
        <dbReference type="ARBA" id="ARBA00009186"/>
    </source>
</evidence>
<feature type="transmembrane region" description="Helical" evidence="10">
    <location>
        <begin position="277"/>
        <end position="305"/>
    </location>
</feature>
<evidence type="ECO:0000256" key="10">
    <source>
        <dbReference type="SAM" id="Phobius"/>
    </source>
</evidence>
<feature type="transmembrane region" description="Helical" evidence="10">
    <location>
        <begin position="449"/>
        <end position="470"/>
    </location>
</feature>
<feature type="transmembrane region" description="Helical" evidence="10">
    <location>
        <begin position="352"/>
        <end position="373"/>
    </location>
</feature>
<name>A0A239PU15_9PROT</name>
<feature type="transmembrane region" description="Helical" evidence="10">
    <location>
        <begin position="613"/>
        <end position="636"/>
    </location>
</feature>
<feature type="transmembrane region" description="Helical" evidence="10">
    <location>
        <begin position="6"/>
        <end position="30"/>
    </location>
</feature>
<protein>
    <submittedName>
        <fullName evidence="13">Cytochrome c-type biogenesis protein CcmF</fullName>
    </submittedName>
</protein>